<dbReference type="Gene3D" id="3.40.50.300">
    <property type="entry name" value="P-loop containing nucleotide triphosphate hydrolases"/>
    <property type="match status" value="2"/>
</dbReference>
<keyword evidence="3" id="KW-1185">Reference proteome</keyword>
<evidence type="ECO:0000313" key="2">
    <source>
        <dbReference type="EMBL" id="BDI06355.1"/>
    </source>
</evidence>
<dbReference type="Pfam" id="PF13304">
    <property type="entry name" value="AAA_21"/>
    <property type="match status" value="2"/>
</dbReference>
<feature type="domain" description="ATPase AAA-type core" evidence="1">
    <location>
        <begin position="266"/>
        <end position="347"/>
    </location>
</feature>
<dbReference type="PANTHER" id="PTHR32182:SF22">
    <property type="entry name" value="ATP-DEPENDENT ENDONUCLEASE, OLD FAMILY-RELATED"/>
    <property type="match status" value="1"/>
</dbReference>
<evidence type="ECO:0000313" key="3">
    <source>
        <dbReference type="Proteomes" id="UP001057498"/>
    </source>
</evidence>
<name>A0ABN6PR72_9BURK</name>
<proteinExistence type="predicted"/>
<accession>A0ABN6PR72</accession>
<dbReference type="EMBL" id="AP025730">
    <property type="protein sequence ID" value="BDI06355.1"/>
    <property type="molecule type" value="Genomic_DNA"/>
</dbReference>
<feature type="domain" description="ATPase AAA-type core" evidence="1">
    <location>
        <begin position="28"/>
        <end position="53"/>
    </location>
</feature>
<organism evidence="2 3">
    <name type="scientific">Sphaerotilus microaerophilus</name>
    <dbReference type="NCBI Taxonomy" id="2914710"/>
    <lineage>
        <taxon>Bacteria</taxon>
        <taxon>Pseudomonadati</taxon>
        <taxon>Pseudomonadota</taxon>
        <taxon>Betaproteobacteria</taxon>
        <taxon>Burkholderiales</taxon>
        <taxon>Sphaerotilaceae</taxon>
        <taxon>Sphaerotilus</taxon>
    </lineage>
</organism>
<dbReference type="PANTHER" id="PTHR32182">
    <property type="entry name" value="DNA REPLICATION AND REPAIR PROTEIN RECF"/>
    <property type="match status" value="1"/>
</dbReference>
<protein>
    <recommendedName>
        <fullName evidence="1">ATPase AAA-type core domain-containing protein</fullName>
    </recommendedName>
</protein>
<dbReference type="SUPFAM" id="SSF52540">
    <property type="entry name" value="P-loop containing nucleoside triphosphate hydrolases"/>
    <property type="match status" value="1"/>
</dbReference>
<dbReference type="RefSeq" id="WP_251969635.1">
    <property type="nucleotide sequence ID" value="NZ_AP025730.1"/>
</dbReference>
<evidence type="ECO:0000259" key="1">
    <source>
        <dbReference type="Pfam" id="PF13304"/>
    </source>
</evidence>
<dbReference type="Proteomes" id="UP001057498">
    <property type="component" value="Chromosome"/>
</dbReference>
<sequence length="417" mass="46039">MIRSFYIDNFKSLVNFRLPPAPHALGPFVCLVGLNGAGKSTVLQALDFVAHLASGDIKAWLERREWRAADIASRFLKRQLIHFKLELEAAPIGVITWEGQFNTKLLRCTSESVSVGGEAVLRISEQKLFARMLPPKPSVPALTRIYELPGLQYEGSTLSLLKAGQWDWAIEVLRESLYELKSLDMLSPHAMRRRAKEGSDIGYGGERLSAYLHGMRKEEKERLLAAARVFYPQLDSLTTRAVQAGWKDLSIDEHYLDAAGKPVQTPSRHVNDGLLRTLAVLAQSQLGGHLSGLQIAGVIDTDAPVASVLFDEIENGINPELVQKLVDHLLHAGPQVIVTTHSPLILNYLPDDVARQAVMLLYRNEQGHTQAARLFDLPSMQDKLGLLGPGEAYVDTDLSALPIEAQRLAQQPLEASA</sequence>
<dbReference type="InterPro" id="IPR027417">
    <property type="entry name" value="P-loop_NTPase"/>
</dbReference>
<dbReference type="InterPro" id="IPR003959">
    <property type="entry name" value="ATPase_AAA_core"/>
</dbReference>
<reference evidence="2" key="1">
    <citation type="submission" date="2022-04" db="EMBL/GenBank/DDBJ databases">
        <title>Whole genome sequence of Sphaerotilus sp. FB-5.</title>
        <authorList>
            <person name="Takeda M."/>
            <person name="Narihara S."/>
            <person name="Akimoto M."/>
            <person name="Akimoto R."/>
            <person name="Nishiyashiki S."/>
            <person name="Murakami T."/>
        </authorList>
    </citation>
    <scope>NUCLEOTIDE SEQUENCE</scope>
    <source>
        <strain evidence="2">FB-5</strain>
    </source>
</reference>
<gene>
    <name evidence="2" type="ORF">CATMQ487_33250</name>
</gene>